<feature type="compositionally biased region" description="Polar residues" evidence="2">
    <location>
        <begin position="343"/>
        <end position="360"/>
    </location>
</feature>
<feature type="transmembrane region" description="Helical" evidence="3">
    <location>
        <begin position="174"/>
        <end position="199"/>
    </location>
</feature>
<feature type="transmembrane region" description="Helical" evidence="3">
    <location>
        <begin position="220"/>
        <end position="243"/>
    </location>
</feature>
<dbReference type="PROSITE" id="PS00018">
    <property type="entry name" value="EF_HAND_1"/>
    <property type="match status" value="1"/>
</dbReference>
<proteinExistence type="predicted"/>
<feature type="region of interest" description="Disordered" evidence="2">
    <location>
        <begin position="101"/>
        <end position="120"/>
    </location>
</feature>
<name>A0AAD5PBM2_9FUNG</name>
<feature type="region of interest" description="Disordered" evidence="2">
    <location>
        <begin position="408"/>
        <end position="482"/>
    </location>
</feature>
<feature type="compositionally biased region" description="Polar residues" evidence="2">
    <location>
        <begin position="420"/>
        <end position="429"/>
    </location>
</feature>
<dbReference type="PANTHER" id="PTHR31323:SF1">
    <property type="entry name" value="MECHANOSENSITIVE ION CHANNEL PROTEIN"/>
    <property type="match status" value="1"/>
</dbReference>
<feature type="compositionally biased region" description="Gly residues" evidence="2">
    <location>
        <begin position="1"/>
        <end position="11"/>
    </location>
</feature>
<dbReference type="SUPFAM" id="SSF47473">
    <property type="entry name" value="EF-hand"/>
    <property type="match status" value="1"/>
</dbReference>
<keyword evidence="3" id="KW-0812">Transmembrane</keyword>
<dbReference type="InterPro" id="IPR002048">
    <property type="entry name" value="EF_hand_dom"/>
</dbReference>
<feature type="transmembrane region" description="Helical" evidence="3">
    <location>
        <begin position="616"/>
        <end position="636"/>
    </location>
</feature>
<evidence type="ECO:0000313" key="6">
    <source>
        <dbReference type="Proteomes" id="UP001209540"/>
    </source>
</evidence>
<dbReference type="InterPro" id="IPR018247">
    <property type="entry name" value="EF_Hand_1_Ca_BS"/>
</dbReference>
<feature type="region of interest" description="Disordered" evidence="2">
    <location>
        <begin position="867"/>
        <end position="895"/>
    </location>
</feature>
<keyword evidence="3" id="KW-1133">Transmembrane helix</keyword>
<reference evidence="5" key="2">
    <citation type="submission" date="2023-02" db="EMBL/GenBank/DDBJ databases">
        <authorList>
            <consortium name="DOE Joint Genome Institute"/>
            <person name="Mondo S.J."/>
            <person name="Chang Y."/>
            <person name="Wang Y."/>
            <person name="Ahrendt S."/>
            <person name="Andreopoulos W."/>
            <person name="Barry K."/>
            <person name="Beard J."/>
            <person name="Benny G.L."/>
            <person name="Blankenship S."/>
            <person name="Bonito G."/>
            <person name="Cuomo C."/>
            <person name="Desiro A."/>
            <person name="Gervers K.A."/>
            <person name="Hundley H."/>
            <person name="Kuo A."/>
            <person name="LaButti K."/>
            <person name="Lang B.F."/>
            <person name="Lipzen A."/>
            <person name="O'Donnell K."/>
            <person name="Pangilinan J."/>
            <person name="Reynolds N."/>
            <person name="Sandor L."/>
            <person name="Smith M.W."/>
            <person name="Tsang A."/>
            <person name="Grigoriev I.V."/>
            <person name="Stajich J.E."/>
            <person name="Spatafora J.W."/>
        </authorList>
    </citation>
    <scope>NUCLEOTIDE SEQUENCE</scope>
    <source>
        <strain evidence="5">RSA 2281</strain>
    </source>
</reference>
<gene>
    <name evidence="5" type="ORF">BDA99DRAFT_485107</name>
</gene>
<dbReference type="Pfam" id="PF13405">
    <property type="entry name" value="EF-hand_6"/>
    <property type="match status" value="1"/>
</dbReference>
<dbReference type="Pfam" id="PF00924">
    <property type="entry name" value="MS_channel_2nd"/>
    <property type="match status" value="1"/>
</dbReference>
<dbReference type="Pfam" id="PF25886">
    <property type="entry name" value="Msy1"/>
    <property type="match status" value="1"/>
</dbReference>
<keyword evidence="3" id="KW-0472">Membrane</keyword>
<dbReference type="Proteomes" id="UP001209540">
    <property type="component" value="Unassembled WGS sequence"/>
</dbReference>
<dbReference type="EMBL" id="JAIXMP010000021">
    <property type="protein sequence ID" value="KAI9256658.1"/>
    <property type="molecule type" value="Genomic_DNA"/>
</dbReference>
<dbReference type="SUPFAM" id="SSF50182">
    <property type="entry name" value="Sm-like ribonucleoproteins"/>
    <property type="match status" value="1"/>
</dbReference>
<feature type="transmembrane region" description="Helical" evidence="3">
    <location>
        <begin position="138"/>
        <end position="162"/>
    </location>
</feature>
<feature type="domain" description="EF-hand" evidence="4">
    <location>
        <begin position="561"/>
        <end position="596"/>
    </location>
</feature>
<keyword evidence="6" id="KW-1185">Reference proteome</keyword>
<keyword evidence="1" id="KW-0106">Calcium</keyword>
<dbReference type="InterPro" id="IPR058650">
    <property type="entry name" value="Msy1/2-like"/>
</dbReference>
<evidence type="ECO:0000259" key="4">
    <source>
        <dbReference type="PROSITE" id="PS50222"/>
    </source>
</evidence>
<dbReference type="GO" id="GO:0005262">
    <property type="term" value="F:calcium channel activity"/>
    <property type="evidence" value="ECO:0007669"/>
    <property type="project" value="TreeGrafter"/>
</dbReference>
<protein>
    <recommendedName>
        <fullName evidence="4">EF-hand domain-containing protein</fullName>
    </recommendedName>
</protein>
<dbReference type="InterPro" id="IPR010920">
    <property type="entry name" value="LSM_dom_sf"/>
</dbReference>
<evidence type="ECO:0000256" key="1">
    <source>
        <dbReference type="ARBA" id="ARBA00022837"/>
    </source>
</evidence>
<feature type="region of interest" description="Disordered" evidence="2">
    <location>
        <begin position="1"/>
        <end position="75"/>
    </location>
</feature>
<feature type="transmembrane region" description="Helical" evidence="3">
    <location>
        <begin position="263"/>
        <end position="284"/>
    </location>
</feature>
<dbReference type="InterPro" id="IPR011992">
    <property type="entry name" value="EF-hand-dom_pair"/>
</dbReference>
<evidence type="ECO:0000313" key="5">
    <source>
        <dbReference type="EMBL" id="KAI9256658.1"/>
    </source>
</evidence>
<dbReference type="PANTHER" id="PTHR31323">
    <property type="entry name" value="MECHANOSENSITIVE ION CHANNEL PROTEIN MSY2"/>
    <property type="match status" value="1"/>
</dbReference>
<dbReference type="GO" id="GO:0016020">
    <property type="term" value="C:membrane"/>
    <property type="evidence" value="ECO:0007669"/>
    <property type="project" value="InterPro"/>
</dbReference>
<dbReference type="InterPro" id="IPR006685">
    <property type="entry name" value="MscS_channel_2nd"/>
</dbReference>
<feature type="compositionally biased region" description="Polar residues" evidence="2">
    <location>
        <begin position="30"/>
        <end position="39"/>
    </location>
</feature>
<dbReference type="GO" id="GO:0005509">
    <property type="term" value="F:calcium ion binding"/>
    <property type="evidence" value="ECO:0007669"/>
    <property type="project" value="InterPro"/>
</dbReference>
<feature type="compositionally biased region" description="Basic residues" evidence="2">
    <location>
        <begin position="327"/>
        <end position="342"/>
    </location>
</feature>
<dbReference type="AlphaFoldDB" id="A0AAD5PBM2"/>
<dbReference type="PROSITE" id="PS50222">
    <property type="entry name" value="EF_HAND_2"/>
    <property type="match status" value="1"/>
</dbReference>
<reference evidence="5" key="1">
    <citation type="journal article" date="2022" name="IScience">
        <title>Evolution of zygomycete secretomes and the origins of terrestrial fungal ecologies.</title>
        <authorList>
            <person name="Chang Y."/>
            <person name="Wang Y."/>
            <person name="Mondo S."/>
            <person name="Ahrendt S."/>
            <person name="Andreopoulos W."/>
            <person name="Barry K."/>
            <person name="Beard J."/>
            <person name="Benny G.L."/>
            <person name="Blankenship S."/>
            <person name="Bonito G."/>
            <person name="Cuomo C."/>
            <person name="Desiro A."/>
            <person name="Gervers K.A."/>
            <person name="Hundley H."/>
            <person name="Kuo A."/>
            <person name="LaButti K."/>
            <person name="Lang B.F."/>
            <person name="Lipzen A."/>
            <person name="O'Donnell K."/>
            <person name="Pangilinan J."/>
            <person name="Reynolds N."/>
            <person name="Sandor L."/>
            <person name="Smith M.E."/>
            <person name="Tsang A."/>
            <person name="Grigoriev I.V."/>
            <person name="Stajich J.E."/>
            <person name="Spatafora J.W."/>
        </authorList>
    </citation>
    <scope>NUCLEOTIDE SEQUENCE</scope>
    <source>
        <strain evidence="5">RSA 2281</strain>
    </source>
</reference>
<evidence type="ECO:0000256" key="3">
    <source>
        <dbReference type="SAM" id="Phobius"/>
    </source>
</evidence>
<feature type="compositionally biased region" description="Gly residues" evidence="2">
    <location>
        <begin position="874"/>
        <end position="890"/>
    </location>
</feature>
<dbReference type="GO" id="GO:0006874">
    <property type="term" value="P:intracellular calcium ion homeostasis"/>
    <property type="evidence" value="ECO:0007669"/>
    <property type="project" value="TreeGrafter"/>
</dbReference>
<dbReference type="Gene3D" id="1.10.238.10">
    <property type="entry name" value="EF-hand"/>
    <property type="match status" value="1"/>
</dbReference>
<feature type="compositionally biased region" description="Acidic residues" evidence="2">
    <location>
        <begin position="105"/>
        <end position="114"/>
    </location>
</feature>
<feature type="compositionally biased region" description="Basic and acidic residues" evidence="2">
    <location>
        <begin position="17"/>
        <end position="27"/>
    </location>
</feature>
<organism evidence="5 6">
    <name type="scientific">Phascolomyces articulosus</name>
    <dbReference type="NCBI Taxonomy" id="60185"/>
    <lineage>
        <taxon>Eukaryota</taxon>
        <taxon>Fungi</taxon>
        <taxon>Fungi incertae sedis</taxon>
        <taxon>Mucoromycota</taxon>
        <taxon>Mucoromycotina</taxon>
        <taxon>Mucoromycetes</taxon>
        <taxon>Mucorales</taxon>
        <taxon>Lichtheimiaceae</taxon>
        <taxon>Phascolomyces</taxon>
    </lineage>
</organism>
<feature type="region of interest" description="Disordered" evidence="2">
    <location>
        <begin position="324"/>
        <end position="360"/>
    </location>
</feature>
<sequence length="909" mass="102826">MGEGTVTGDGHAGFDSSHGHGDFDAPGRRQSLSSTTSETDSNERKNNSQQQRPPLNRHDTTDDPIQSRNSTDDEGYIPAEVPLEILAGNALVTNYTDHDQFDWAGGEEDDEEEDKNDKTKKKKQKHGVVLCLSRNSSYIAWSLLILFALILIAIDVAVFVAYEDNVTLTSYSLQLWFTWAAFMWCISILIQLVVELVPWAIKRLVGILRPQSTEVLRMRLAYYMALRPFIKMLIVSAWCWAAWAFIRQRVPAPNPRPKYADDFYSVWQCVFFATLMLFIEKFILQLIVTSFHRKAYGERVKENDHALKILDRLKKTKRKAPQDFIFKRMRRNKNDKHRHKTSRSGSADESPPQSKNGHTTQSIMRAEEGGGRGNVHFPPTHNMDTLIAIPALEQRPDDHDNEKQVIDIDEKYSPPPLEKQQPQRPSMNNEPERRSSSDFVTNLTRKLREVKTNKKPQQPQRENSTSPPPMDSPPPLSRTSTWMSWQSDDRSFFKATNQTASIPGRLLKGGFKKLRSQSNNIVTPQNTSRQAKALAKRIFHNIVGTTGRDTIGEKDLYPFFRTHQEAATAFQLFDRDGNGSIDKSELRSACVRIYRERKNLATSMRDLSQATGKMDIILLVIFTAIWVIIVCASFGVDVGTQLMPLWSAFIAASFVFGNSAKDAFESIIFVFVTHPFDAGDRVFIGDENWVVDQVGLLVSTFIKWDGSIVYAKNSILATQYIINVRRTGITGQTVDLNIAYNTPSWKIHQLRDHMAEWTNKFPHLYNLNGTSANIISFENMNRITVTLYFEHTKNWQDPGDRWLRHNNFMLELKDECDRLEINYVLPSQPFENFKSGDDVPPEMNNMGKKKSYGREGLYMRQGFRQGEDDDVIHDGGGGTGGPPGSGGGNDDSGAAAGAASALVFTTAAM</sequence>
<comment type="caution">
    <text evidence="5">The sequence shown here is derived from an EMBL/GenBank/DDBJ whole genome shotgun (WGS) entry which is preliminary data.</text>
</comment>
<evidence type="ECO:0000256" key="2">
    <source>
        <dbReference type="SAM" id="MobiDB-lite"/>
    </source>
</evidence>
<accession>A0AAD5PBM2</accession>
<dbReference type="SMART" id="SM00054">
    <property type="entry name" value="EFh"/>
    <property type="match status" value="1"/>
</dbReference>
<feature type="compositionally biased region" description="Pro residues" evidence="2">
    <location>
        <begin position="466"/>
        <end position="476"/>
    </location>
</feature>